<dbReference type="Pfam" id="PF01844">
    <property type="entry name" value="HNH"/>
    <property type="match status" value="1"/>
</dbReference>
<reference evidence="6 7" key="1">
    <citation type="submission" date="2015-09" db="EMBL/GenBank/DDBJ databases">
        <title>Genome sequence of Acetobacterium wieringae DSM 1911.</title>
        <authorList>
            <person name="Poehlein A."/>
            <person name="Bengelsdorf F.R."/>
            <person name="Schiel-Bengelsdorf B."/>
            <person name="Duerre P."/>
            <person name="Daniel R."/>
        </authorList>
    </citation>
    <scope>NUCLEOTIDE SEQUENCE [LARGE SCALE GENOMIC DNA]</scope>
    <source>
        <strain evidence="6 7">DSM 1911</strain>
    </source>
</reference>
<organism evidence="6 7">
    <name type="scientific">Acetobacterium wieringae</name>
    <dbReference type="NCBI Taxonomy" id="52694"/>
    <lineage>
        <taxon>Bacteria</taxon>
        <taxon>Bacillati</taxon>
        <taxon>Bacillota</taxon>
        <taxon>Clostridia</taxon>
        <taxon>Eubacteriales</taxon>
        <taxon>Eubacteriaceae</taxon>
        <taxon>Acetobacterium</taxon>
    </lineage>
</organism>
<feature type="domain" description="HNH nuclease" evidence="5">
    <location>
        <begin position="68"/>
        <end position="121"/>
    </location>
</feature>
<dbReference type="PANTHER" id="PTHR41286:SF1">
    <property type="entry name" value="HNH NUCLEASE YAJD-RELATED"/>
    <property type="match status" value="1"/>
</dbReference>
<dbReference type="GO" id="GO:0008270">
    <property type="term" value="F:zinc ion binding"/>
    <property type="evidence" value="ECO:0007669"/>
    <property type="project" value="InterPro"/>
</dbReference>
<evidence type="ECO:0000256" key="2">
    <source>
        <dbReference type="ARBA" id="ARBA00022801"/>
    </source>
</evidence>
<dbReference type="GO" id="GO:0004519">
    <property type="term" value="F:endonuclease activity"/>
    <property type="evidence" value="ECO:0007669"/>
    <property type="project" value="UniProtKB-KW"/>
</dbReference>
<evidence type="ECO:0000313" key="6">
    <source>
        <dbReference type="EMBL" id="OFV69198.1"/>
    </source>
</evidence>
<dbReference type="GO" id="GO:0003676">
    <property type="term" value="F:nucleic acid binding"/>
    <property type="evidence" value="ECO:0007669"/>
    <property type="project" value="InterPro"/>
</dbReference>
<dbReference type="InterPro" id="IPR003615">
    <property type="entry name" value="HNH_nuc"/>
</dbReference>
<sequence>MPPQGFSYALKEVNTMPRKPKRPCSYPGCSELTDARFCEKHQKLHDQHYNKYERNPETRKRYGWAWKKIRNKYIKNNPLCEQCLKEGRLTPAQEVHHIKPLSKGGTHDEKNLMALCSSCHSTITAREGGRWDKKKDYQEVVH</sequence>
<protein>
    <recommendedName>
        <fullName evidence="4">Putative HNH nuclease YajD</fullName>
    </recommendedName>
</protein>
<name>A0A1F2PD62_9FIRM</name>
<dbReference type="STRING" id="52694.ACWI_33920"/>
<dbReference type="PANTHER" id="PTHR41286">
    <property type="entry name" value="HNH NUCLEASE YAJD-RELATED"/>
    <property type="match status" value="1"/>
</dbReference>
<dbReference type="AlphaFoldDB" id="A0A1F2PD62"/>
<dbReference type="InterPro" id="IPR002711">
    <property type="entry name" value="HNH"/>
</dbReference>
<proteinExistence type="inferred from homology"/>
<evidence type="ECO:0000313" key="7">
    <source>
        <dbReference type="Proteomes" id="UP000176244"/>
    </source>
</evidence>
<keyword evidence="2" id="KW-0378">Hydrolase</keyword>
<gene>
    <name evidence="6" type="ORF">ACWI_33920</name>
</gene>
<dbReference type="Gene3D" id="1.10.30.50">
    <property type="match status" value="1"/>
</dbReference>
<keyword evidence="6" id="KW-0255">Endonuclease</keyword>
<dbReference type="GO" id="GO:0005829">
    <property type="term" value="C:cytosol"/>
    <property type="evidence" value="ECO:0007669"/>
    <property type="project" value="TreeGrafter"/>
</dbReference>
<evidence type="ECO:0000256" key="4">
    <source>
        <dbReference type="ARBA" id="ARBA00040194"/>
    </source>
</evidence>
<comment type="similarity">
    <text evidence="3">Belongs to the HNH nuclease family.</text>
</comment>
<evidence type="ECO:0000256" key="3">
    <source>
        <dbReference type="ARBA" id="ARBA00038412"/>
    </source>
</evidence>
<accession>A0A1F2PD62</accession>
<dbReference type="SMART" id="SM00507">
    <property type="entry name" value="HNHc"/>
    <property type="match status" value="1"/>
</dbReference>
<dbReference type="GO" id="GO:0016787">
    <property type="term" value="F:hydrolase activity"/>
    <property type="evidence" value="ECO:0007669"/>
    <property type="project" value="UniProtKB-KW"/>
</dbReference>
<evidence type="ECO:0000259" key="5">
    <source>
        <dbReference type="SMART" id="SM00507"/>
    </source>
</evidence>
<dbReference type="CDD" id="cd00085">
    <property type="entry name" value="HNHc"/>
    <property type="match status" value="1"/>
</dbReference>
<dbReference type="Proteomes" id="UP000176244">
    <property type="component" value="Unassembled WGS sequence"/>
</dbReference>
<comment type="caution">
    <text evidence="6">The sequence shown here is derived from an EMBL/GenBank/DDBJ whole genome shotgun (WGS) entry which is preliminary data.</text>
</comment>
<dbReference type="EMBL" id="LKEU01000044">
    <property type="protein sequence ID" value="OFV69198.1"/>
    <property type="molecule type" value="Genomic_DNA"/>
</dbReference>
<keyword evidence="1" id="KW-0540">Nuclease</keyword>
<evidence type="ECO:0000256" key="1">
    <source>
        <dbReference type="ARBA" id="ARBA00022722"/>
    </source>
</evidence>